<dbReference type="NCBIfam" id="TIGR00277">
    <property type="entry name" value="HDIG"/>
    <property type="match status" value="1"/>
</dbReference>
<protein>
    <recommendedName>
        <fullName evidence="1">bis(5'-nucleosyl)-tetraphosphatase (symmetrical)</fullName>
        <ecNumber evidence="1">3.6.1.41</ecNumber>
    </recommendedName>
</protein>
<dbReference type="GO" id="GO:0046872">
    <property type="term" value="F:metal ion binding"/>
    <property type="evidence" value="ECO:0007669"/>
    <property type="project" value="UniProtKB-KW"/>
</dbReference>
<evidence type="ECO:0000256" key="1">
    <source>
        <dbReference type="ARBA" id="ARBA00012506"/>
    </source>
</evidence>
<dbReference type="InterPro" id="IPR003607">
    <property type="entry name" value="HD/PDEase_dom"/>
</dbReference>
<feature type="domain" description="HD" evidence="7">
    <location>
        <begin position="19"/>
        <end position="134"/>
    </location>
</feature>
<dbReference type="GO" id="GO:0008803">
    <property type="term" value="F:bis(5'-nucleosyl)-tetraphosphatase (symmetrical) activity"/>
    <property type="evidence" value="ECO:0007669"/>
    <property type="project" value="UniProtKB-EC"/>
</dbReference>
<keyword evidence="4 8" id="KW-0378">Hydrolase</keyword>
<dbReference type="InterPro" id="IPR006675">
    <property type="entry name" value="HDIG_dom"/>
</dbReference>
<evidence type="ECO:0000256" key="6">
    <source>
        <dbReference type="ARBA" id="ARBA00049417"/>
    </source>
</evidence>
<dbReference type="Gene3D" id="1.10.3210.10">
    <property type="entry name" value="Hypothetical protein af1432"/>
    <property type="match status" value="1"/>
</dbReference>
<proteinExistence type="predicted"/>
<dbReference type="Proteomes" id="UP000886860">
    <property type="component" value="Unassembled WGS sequence"/>
</dbReference>
<dbReference type="SMART" id="SM00471">
    <property type="entry name" value="HDc"/>
    <property type="match status" value="1"/>
</dbReference>
<keyword evidence="5" id="KW-0408">Iron</keyword>
<dbReference type="InterPro" id="IPR051094">
    <property type="entry name" value="Diverse_Catalytic_Enzymes"/>
</dbReference>
<dbReference type="PANTHER" id="PTHR35795">
    <property type="entry name" value="SLR1885 PROTEIN"/>
    <property type="match status" value="1"/>
</dbReference>
<reference evidence="8" key="2">
    <citation type="journal article" date="2021" name="PeerJ">
        <title>Extensive microbial diversity within the chicken gut microbiome revealed by metagenomics and culture.</title>
        <authorList>
            <person name="Gilroy R."/>
            <person name="Ravi A."/>
            <person name="Getino M."/>
            <person name="Pursley I."/>
            <person name="Horton D.L."/>
            <person name="Alikhan N.F."/>
            <person name="Baker D."/>
            <person name="Gharbi K."/>
            <person name="Hall N."/>
            <person name="Watson M."/>
            <person name="Adriaenssens E.M."/>
            <person name="Foster-Nyarko E."/>
            <person name="Jarju S."/>
            <person name="Secka A."/>
            <person name="Antonio M."/>
            <person name="Oren A."/>
            <person name="Chaudhuri R.R."/>
            <person name="La Ragione R."/>
            <person name="Hildebrand F."/>
            <person name="Pallen M.J."/>
        </authorList>
    </citation>
    <scope>NUCLEOTIDE SEQUENCE</scope>
    <source>
        <strain evidence="8">CHK123-3438</strain>
    </source>
</reference>
<comment type="catalytic activity">
    <reaction evidence="6">
        <text>P(1),P(4)-bis(5'-adenosyl) tetraphosphate + H2O = 2 ADP + 2 H(+)</text>
        <dbReference type="Rhea" id="RHEA:24252"/>
        <dbReference type="ChEBI" id="CHEBI:15377"/>
        <dbReference type="ChEBI" id="CHEBI:15378"/>
        <dbReference type="ChEBI" id="CHEBI:58141"/>
        <dbReference type="ChEBI" id="CHEBI:456216"/>
        <dbReference type="EC" id="3.6.1.41"/>
    </reaction>
</comment>
<dbReference type="PROSITE" id="PS51831">
    <property type="entry name" value="HD"/>
    <property type="match status" value="1"/>
</dbReference>
<evidence type="ECO:0000256" key="3">
    <source>
        <dbReference type="ARBA" id="ARBA00022741"/>
    </source>
</evidence>
<dbReference type="InterPro" id="IPR006674">
    <property type="entry name" value="HD_domain"/>
</dbReference>
<evidence type="ECO:0000256" key="4">
    <source>
        <dbReference type="ARBA" id="ARBA00022801"/>
    </source>
</evidence>
<dbReference type="AlphaFoldDB" id="A0A9D1KEC1"/>
<keyword evidence="3" id="KW-0547">Nucleotide-binding</keyword>
<dbReference type="EC" id="3.6.1.41" evidence="1"/>
<sequence length="199" mass="23006">MNLVLSYRKHLETKLDPMRYEHSLSVSYTCMNLAMRYGYDLDKAEIAGLLHDCGKRYSDEIILKKCIKHGISFTPEEEETPAVLHANYGAWLARHKYGVQDPEILSAILYHTTGKPAMGTLEKIVYIADYIEPRRYKAADLPVIRALAYEDLDETMYQILKGTLEYLGKKKSKIDPMTEKACAYYREIHEKRKSEKGVF</sequence>
<evidence type="ECO:0000256" key="5">
    <source>
        <dbReference type="ARBA" id="ARBA00023004"/>
    </source>
</evidence>
<dbReference type="GO" id="GO:0000166">
    <property type="term" value="F:nucleotide binding"/>
    <property type="evidence" value="ECO:0007669"/>
    <property type="project" value="UniProtKB-KW"/>
</dbReference>
<keyword evidence="2" id="KW-0479">Metal-binding</keyword>
<evidence type="ECO:0000313" key="9">
    <source>
        <dbReference type="Proteomes" id="UP000886860"/>
    </source>
</evidence>
<dbReference type="InterPro" id="IPR005249">
    <property type="entry name" value="YqeK"/>
</dbReference>
<accession>A0A9D1KEC1</accession>
<dbReference type="CDD" id="cd00077">
    <property type="entry name" value="HDc"/>
    <property type="match status" value="1"/>
</dbReference>
<dbReference type="Pfam" id="PF01966">
    <property type="entry name" value="HD"/>
    <property type="match status" value="1"/>
</dbReference>
<evidence type="ECO:0000259" key="7">
    <source>
        <dbReference type="PROSITE" id="PS51831"/>
    </source>
</evidence>
<gene>
    <name evidence="8" type="primary">yqeK</name>
    <name evidence="8" type="ORF">IAB60_01075</name>
</gene>
<organism evidence="8 9">
    <name type="scientific">Candidatus Caccovicinus merdipullorum</name>
    <dbReference type="NCBI Taxonomy" id="2840724"/>
    <lineage>
        <taxon>Bacteria</taxon>
        <taxon>Bacillati</taxon>
        <taxon>Bacillota</taxon>
        <taxon>Clostridia</taxon>
        <taxon>Eubacteriales</taxon>
        <taxon>Candidatus Caccovicinus</taxon>
    </lineage>
</organism>
<dbReference type="NCBIfam" id="TIGR00488">
    <property type="entry name" value="bis(5'-nucleosyl)-tetraphosphatase (symmetrical) YqeK"/>
    <property type="match status" value="1"/>
</dbReference>
<comment type="caution">
    <text evidence="8">The sequence shown here is derived from an EMBL/GenBank/DDBJ whole genome shotgun (WGS) entry which is preliminary data.</text>
</comment>
<dbReference type="EMBL" id="DVKS01000019">
    <property type="protein sequence ID" value="HIT40689.1"/>
    <property type="molecule type" value="Genomic_DNA"/>
</dbReference>
<evidence type="ECO:0000313" key="8">
    <source>
        <dbReference type="EMBL" id="HIT40689.1"/>
    </source>
</evidence>
<dbReference type="PANTHER" id="PTHR35795:SF1">
    <property type="entry name" value="BIS(5'-NUCLEOSYL)-TETRAPHOSPHATASE, SYMMETRICAL"/>
    <property type="match status" value="1"/>
</dbReference>
<evidence type="ECO:0000256" key="2">
    <source>
        <dbReference type="ARBA" id="ARBA00022723"/>
    </source>
</evidence>
<name>A0A9D1KEC1_9FIRM</name>
<reference evidence="8" key="1">
    <citation type="submission" date="2020-10" db="EMBL/GenBank/DDBJ databases">
        <authorList>
            <person name="Gilroy R."/>
        </authorList>
    </citation>
    <scope>NUCLEOTIDE SEQUENCE</scope>
    <source>
        <strain evidence="8">CHK123-3438</strain>
    </source>
</reference>
<dbReference type="SUPFAM" id="SSF109604">
    <property type="entry name" value="HD-domain/PDEase-like"/>
    <property type="match status" value="1"/>
</dbReference>